<dbReference type="GO" id="GO:0016020">
    <property type="term" value="C:membrane"/>
    <property type="evidence" value="ECO:0007669"/>
    <property type="project" value="UniProtKB-SubCell"/>
</dbReference>
<feature type="transmembrane region" description="Helical" evidence="7">
    <location>
        <begin position="216"/>
        <end position="236"/>
    </location>
</feature>
<comment type="similarity">
    <text evidence="2">Belongs to the NIPA family.</text>
</comment>
<dbReference type="Pfam" id="PF05653">
    <property type="entry name" value="Mg_trans_NIPA"/>
    <property type="match status" value="1"/>
</dbReference>
<feature type="transmembrane region" description="Helical" evidence="7">
    <location>
        <begin position="281"/>
        <end position="300"/>
    </location>
</feature>
<feature type="compositionally biased region" description="Acidic residues" evidence="6">
    <location>
        <begin position="1"/>
        <end position="11"/>
    </location>
</feature>
<keyword evidence="5 7" id="KW-0472">Membrane</keyword>
<protein>
    <submittedName>
        <fullName evidence="9">Magnesium transporter NIPA2-like isoform X1</fullName>
    </submittedName>
</protein>
<keyword evidence="4 7" id="KW-1133">Transmembrane helix</keyword>
<evidence type="ECO:0000256" key="5">
    <source>
        <dbReference type="ARBA" id="ARBA00023136"/>
    </source>
</evidence>
<evidence type="ECO:0000256" key="3">
    <source>
        <dbReference type="ARBA" id="ARBA00022692"/>
    </source>
</evidence>
<dbReference type="RefSeq" id="XP_032829503.1">
    <property type="nucleotide sequence ID" value="XM_032973612.1"/>
</dbReference>
<dbReference type="PANTHER" id="PTHR12570">
    <property type="match status" value="1"/>
</dbReference>
<feature type="transmembrane region" description="Helical" evidence="7">
    <location>
        <begin position="74"/>
        <end position="95"/>
    </location>
</feature>
<feature type="transmembrane region" description="Helical" evidence="7">
    <location>
        <begin position="150"/>
        <end position="169"/>
    </location>
</feature>
<sequence length="431" mass="45930">MQWWFEEEEEEEKKRQHASPPVGEEAVCWPPLAVLCSSSGLQFLCSPNNGTGNWSSTAIPAMAMTPEHMRPHNSAFLGLGLALASTIFIGVSFILKKKGLMRLARAGSTRAGDGGHAYLKEWLWWAGLITMAVGEAANFAAYAFAPASLVTPLGALSILVTAVLAWCVLGERLEHLGRLGCLLSVLGAVVMVVHAPQDVEVASLNEMLIHLQDPAFITYAVLVVCVAVALAVIAVPRFGNSNVLVYVLICSTVGSLSVASVKGLSLVLKELFMGKSVFTQPLTWGLLISLIACITTQINYLNKALDTFSTHVVTPVYYVAFTSCVVICSAILFQEWRGVGAVDVLAMLSGFGTVVIGIFLLNVNSDASGGGGGGGGATNLDLSHHSASRRALLNNEEDDEDDDVEARSTRDPVSPGRMTLDRNPKFTKKAP</sequence>
<dbReference type="InterPro" id="IPR037185">
    <property type="entry name" value="EmrE-like"/>
</dbReference>
<gene>
    <name evidence="9" type="primary">LOC116953420</name>
</gene>
<feature type="region of interest" description="Disordered" evidence="6">
    <location>
        <begin position="1"/>
        <end position="22"/>
    </location>
</feature>
<feature type="compositionally biased region" description="Acidic residues" evidence="6">
    <location>
        <begin position="395"/>
        <end position="404"/>
    </location>
</feature>
<evidence type="ECO:0000256" key="4">
    <source>
        <dbReference type="ARBA" id="ARBA00022989"/>
    </source>
</evidence>
<comment type="subcellular location">
    <subcellularLocation>
        <location evidence="1">Membrane</location>
        <topology evidence="1">Multi-pass membrane protein</topology>
    </subcellularLocation>
</comment>
<evidence type="ECO:0000256" key="6">
    <source>
        <dbReference type="SAM" id="MobiDB-lite"/>
    </source>
</evidence>
<evidence type="ECO:0000313" key="8">
    <source>
        <dbReference type="Proteomes" id="UP001318040"/>
    </source>
</evidence>
<keyword evidence="8" id="KW-1185">Reference proteome</keyword>
<evidence type="ECO:0000256" key="1">
    <source>
        <dbReference type="ARBA" id="ARBA00004141"/>
    </source>
</evidence>
<dbReference type="KEGG" id="pmrn:116953420"/>
<evidence type="ECO:0000256" key="2">
    <source>
        <dbReference type="ARBA" id="ARBA00007230"/>
    </source>
</evidence>
<dbReference type="GO" id="GO:0015095">
    <property type="term" value="F:magnesium ion transmembrane transporter activity"/>
    <property type="evidence" value="ECO:0007669"/>
    <property type="project" value="InterPro"/>
</dbReference>
<evidence type="ECO:0000313" key="9">
    <source>
        <dbReference type="RefSeq" id="XP_032829503.1"/>
    </source>
</evidence>
<name>A0AAJ7U746_PETMA</name>
<keyword evidence="3 7" id="KW-0812">Transmembrane</keyword>
<dbReference type="PANTHER" id="PTHR12570:SF92">
    <property type="entry name" value="SPICHTHYIN, ISOFORM B"/>
    <property type="match status" value="1"/>
</dbReference>
<dbReference type="SUPFAM" id="SSF103481">
    <property type="entry name" value="Multidrug resistance efflux transporter EmrE"/>
    <property type="match status" value="1"/>
</dbReference>
<feature type="transmembrane region" description="Helical" evidence="7">
    <location>
        <begin position="176"/>
        <end position="196"/>
    </location>
</feature>
<feature type="transmembrane region" description="Helical" evidence="7">
    <location>
        <begin position="243"/>
        <end position="261"/>
    </location>
</feature>
<dbReference type="InterPro" id="IPR008521">
    <property type="entry name" value="Mg_trans_NIPA"/>
</dbReference>
<feature type="transmembrane region" description="Helical" evidence="7">
    <location>
        <begin position="122"/>
        <end position="144"/>
    </location>
</feature>
<reference evidence="9" key="1">
    <citation type="submission" date="2025-08" db="UniProtKB">
        <authorList>
            <consortium name="RefSeq"/>
        </authorList>
    </citation>
    <scope>IDENTIFICATION</scope>
    <source>
        <tissue evidence="9">Sperm</tissue>
    </source>
</reference>
<accession>A0AAJ7U746</accession>
<feature type="transmembrane region" description="Helical" evidence="7">
    <location>
        <begin position="312"/>
        <end position="333"/>
    </location>
</feature>
<proteinExistence type="inferred from homology"/>
<dbReference type="AlphaFoldDB" id="A0AAJ7U746"/>
<feature type="transmembrane region" description="Helical" evidence="7">
    <location>
        <begin position="339"/>
        <end position="361"/>
    </location>
</feature>
<organism evidence="8 9">
    <name type="scientific">Petromyzon marinus</name>
    <name type="common">Sea lamprey</name>
    <dbReference type="NCBI Taxonomy" id="7757"/>
    <lineage>
        <taxon>Eukaryota</taxon>
        <taxon>Metazoa</taxon>
        <taxon>Chordata</taxon>
        <taxon>Craniata</taxon>
        <taxon>Vertebrata</taxon>
        <taxon>Cyclostomata</taxon>
        <taxon>Hyperoartia</taxon>
        <taxon>Petromyzontiformes</taxon>
        <taxon>Petromyzontidae</taxon>
        <taxon>Petromyzon</taxon>
    </lineage>
</organism>
<evidence type="ECO:0000256" key="7">
    <source>
        <dbReference type="SAM" id="Phobius"/>
    </source>
</evidence>
<feature type="region of interest" description="Disordered" evidence="6">
    <location>
        <begin position="391"/>
        <end position="431"/>
    </location>
</feature>
<dbReference type="Proteomes" id="UP001318040">
    <property type="component" value="Chromosome 3"/>
</dbReference>